<comment type="caution">
    <text evidence="5">The sequence shown here is derived from an EMBL/GenBank/DDBJ whole genome shotgun (WGS) entry which is preliminary data.</text>
</comment>
<feature type="signal peptide" evidence="3">
    <location>
        <begin position="1"/>
        <end position="23"/>
    </location>
</feature>
<keyword evidence="6" id="KW-1185">Reference proteome</keyword>
<dbReference type="InterPro" id="IPR028082">
    <property type="entry name" value="Peripla_BP_I"/>
</dbReference>
<dbReference type="PANTHER" id="PTHR47235:SF1">
    <property type="entry name" value="BLR6548 PROTEIN"/>
    <property type="match status" value="1"/>
</dbReference>
<dbReference type="PANTHER" id="PTHR47235">
    <property type="entry name" value="BLR6548 PROTEIN"/>
    <property type="match status" value="1"/>
</dbReference>
<reference evidence="5 6" key="1">
    <citation type="submission" date="2020-02" db="EMBL/GenBank/DDBJ databases">
        <authorList>
            <person name="Kim M.K."/>
        </authorList>
    </citation>
    <scope>NUCLEOTIDE SEQUENCE [LARGE SCALE GENOMIC DNA]</scope>
    <source>
        <strain evidence="5 6">17J57-3</strain>
    </source>
</reference>
<dbReference type="Pfam" id="PF13458">
    <property type="entry name" value="Peripla_BP_6"/>
    <property type="match status" value="1"/>
</dbReference>
<protein>
    <submittedName>
        <fullName evidence="5">ABC transporter substrate-binding protein</fullName>
    </submittedName>
</protein>
<dbReference type="CDD" id="cd06326">
    <property type="entry name" value="PBP1_ABC_ligand_binding-like"/>
    <property type="match status" value="1"/>
</dbReference>
<gene>
    <name evidence="5" type="ORF">G3574_20745</name>
</gene>
<comment type="similarity">
    <text evidence="1">Belongs to the leucine-binding protein family.</text>
</comment>
<sequence>MSTLRNMLAASITAIALAGVATAGEVRIGSVSGITGPNGATGAEGVALVNGYFDMINAKGGINGNTIVRVTKDDQYDPRRTAALVDEVINKDNVVALLNAVGTANAIAVMKSGILNKSKVPLVGVFSGADVLRGPGSEQIFHTRATYTDEVMKISRLVSTLGIKRVALLYQDDGFGAGINQSVAKAAEQYGFEVINKTAYKTGETDFTQHAKAMISAKPQAIFLMGVPDAVTRFMKVYDAPAGASQIYTLSFVPAKMLAAEVGEKRVRGMGISQVVPNPETTTLPLAKEFQAFLKSPYGKGISSNPTNFEVFINTRLLLEAVRMAGSNPTPEKVTKALTSMNGYQLAGYPINFSDTNRSGSHYLDIGVVGFNGRLNY</sequence>
<feature type="domain" description="Leucine-binding protein" evidence="4">
    <location>
        <begin position="25"/>
        <end position="369"/>
    </location>
</feature>
<evidence type="ECO:0000313" key="6">
    <source>
        <dbReference type="Proteomes" id="UP000482155"/>
    </source>
</evidence>
<accession>A0A6B3SRY8</accession>
<evidence type="ECO:0000256" key="3">
    <source>
        <dbReference type="SAM" id="SignalP"/>
    </source>
</evidence>
<evidence type="ECO:0000259" key="4">
    <source>
        <dbReference type="Pfam" id="PF13458"/>
    </source>
</evidence>
<dbReference type="RefSeq" id="WP_163967460.1">
    <property type="nucleotide sequence ID" value="NZ_JAAIVB010000072.1"/>
</dbReference>
<dbReference type="Gene3D" id="3.40.50.2300">
    <property type="match status" value="2"/>
</dbReference>
<evidence type="ECO:0000313" key="5">
    <source>
        <dbReference type="EMBL" id="NEX63513.1"/>
    </source>
</evidence>
<dbReference type="SUPFAM" id="SSF53822">
    <property type="entry name" value="Periplasmic binding protein-like I"/>
    <property type="match status" value="1"/>
</dbReference>
<proteinExistence type="inferred from homology"/>
<feature type="chain" id="PRO_5025672572" evidence="3">
    <location>
        <begin position="24"/>
        <end position="377"/>
    </location>
</feature>
<keyword evidence="2 3" id="KW-0732">Signal</keyword>
<evidence type="ECO:0000256" key="2">
    <source>
        <dbReference type="ARBA" id="ARBA00022729"/>
    </source>
</evidence>
<dbReference type="InterPro" id="IPR028081">
    <property type="entry name" value="Leu-bd"/>
</dbReference>
<evidence type="ECO:0000256" key="1">
    <source>
        <dbReference type="ARBA" id="ARBA00010062"/>
    </source>
</evidence>
<dbReference type="AlphaFoldDB" id="A0A6B3SRY8"/>
<dbReference type="EMBL" id="JAAIVB010000072">
    <property type="protein sequence ID" value="NEX63513.1"/>
    <property type="molecule type" value="Genomic_DNA"/>
</dbReference>
<organism evidence="5 6">
    <name type="scientific">Noviherbaspirillum galbum</name>
    <dbReference type="NCBI Taxonomy" id="2709383"/>
    <lineage>
        <taxon>Bacteria</taxon>
        <taxon>Pseudomonadati</taxon>
        <taxon>Pseudomonadota</taxon>
        <taxon>Betaproteobacteria</taxon>
        <taxon>Burkholderiales</taxon>
        <taxon>Oxalobacteraceae</taxon>
        <taxon>Noviherbaspirillum</taxon>
    </lineage>
</organism>
<name>A0A6B3SRY8_9BURK</name>
<dbReference type="Proteomes" id="UP000482155">
    <property type="component" value="Unassembled WGS sequence"/>
</dbReference>